<dbReference type="InterPro" id="IPR003593">
    <property type="entry name" value="AAA+_ATPase"/>
</dbReference>
<organism evidence="10 11">
    <name type="scientific">Paenibacillus tyrfis</name>
    <dbReference type="NCBI Taxonomy" id="1501230"/>
    <lineage>
        <taxon>Bacteria</taxon>
        <taxon>Bacillati</taxon>
        <taxon>Bacillota</taxon>
        <taxon>Bacilli</taxon>
        <taxon>Bacillales</taxon>
        <taxon>Paenibacillaceae</taxon>
        <taxon>Paenibacillus</taxon>
    </lineage>
</organism>
<dbReference type="CDD" id="cd03225">
    <property type="entry name" value="ABC_cobalt_CbiO_domain1"/>
    <property type="match status" value="1"/>
</dbReference>
<dbReference type="InterPro" id="IPR050095">
    <property type="entry name" value="ECF_ABC_transporter_ATP-bd"/>
</dbReference>
<evidence type="ECO:0000256" key="1">
    <source>
        <dbReference type="ARBA" id="ARBA00004202"/>
    </source>
</evidence>
<evidence type="ECO:0000256" key="5">
    <source>
        <dbReference type="ARBA" id="ARBA00022741"/>
    </source>
</evidence>
<keyword evidence="6 10" id="KW-0067">ATP-binding</keyword>
<dbReference type="RefSeq" id="WP_036676737.1">
    <property type="nucleotide sequence ID" value="NZ_JNVM01000004.1"/>
</dbReference>
<keyword evidence="8" id="KW-0472">Membrane</keyword>
<comment type="similarity">
    <text evidence="2">Belongs to the ABC transporter superfamily.</text>
</comment>
<reference evidence="10 11" key="1">
    <citation type="submission" date="2014-06" db="EMBL/GenBank/DDBJ databases">
        <title>Draft genome sequence of Paenibacillus sp. MSt1.</title>
        <authorList>
            <person name="Aw Y.K."/>
            <person name="Ong K.S."/>
            <person name="Gan H.M."/>
            <person name="Lee S.M."/>
        </authorList>
    </citation>
    <scope>NUCLEOTIDE SEQUENCE [LARGE SCALE GENOMIC DNA]</scope>
    <source>
        <strain evidence="10 11">MSt1</strain>
    </source>
</reference>
<dbReference type="Gene3D" id="3.40.50.300">
    <property type="entry name" value="P-loop containing nucleotide triphosphate hydrolases"/>
    <property type="match status" value="1"/>
</dbReference>
<evidence type="ECO:0000313" key="10">
    <source>
        <dbReference type="EMBL" id="KEQ27007.1"/>
    </source>
</evidence>
<accession>A0A081P8I4</accession>
<dbReference type="SMART" id="SM00382">
    <property type="entry name" value="AAA"/>
    <property type="match status" value="1"/>
</dbReference>
<dbReference type="GO" id="GO:0042626">
    <property type="term" value="F:ATPase-coupled transmembrane transporter activity"/>
    <property type="evidence" value="ECO:0007669"/>
    <property type="project" value="TreeGrafter"/>
</dbReference>
<keyword evidence="5" id="KW-0547">Nucleotide-binding</keyword>
<dbReference type="GO" id="GO:0015087">
    <property type="term" value="F:cobalt ion transmembrane transporter activity"/>
    <property type="evidence" value="ECO:0007669"/>
    <property type="project" value="UniProtKB-ARBA"/>
</dbReference>
<dbReference type="GO" id="GO:0016887">
    <property type="term" value="F:ATP hydrolysis activity"/>
    <property type="evidence" value="ECO:0007669"/>
    <property type="project" value="InterPro"/>
</dbReference>
<dbReference type="FunFam" id="3.40.50.300:FF:000224">
    <property type="entry name" value="Energy-coupling factor transporter ATP-binding protein EcfA"/>
    <property type="match status" value="1"/>
</dbReference>
<evidence type="ECO:0000313" key="11">
    <source>
        <dbReference type="Proteomes" id="UP000028123"/>
    </source>
</evidence>
<evidence type="ECO:0000256" key="6">
    <source>
        <dbReference type="ARBA" id="ARBA00022840"/>
    </source>
</evidence>
<comment type="caution">
    <text evidence="10">The sequence shown here is derived from an EMBL/GenBank/DDBJ whole genome shotgun (WGS) entry which is preliminary data.</text>
</comment>
<dbReference type="GO" id="GO:0005524">
    <property type="term" value="F:ATP binding"/>
    <property type="evidence" value="ECO:0007669"/>
    <property type="project" value="UniProtKB-KW"/>
</dbReference>
<evidence type="ECO:0000256" key="4">
    <source>
        <dbReference type="ARBA" id="ARBA00022475"/>
    </source>
</evidence>
<dbReference type="InterPro" id="IPR017871">
    <property type="entry name" value="ABC_transporter-like_CS"/>
</dbReference>
<name>A0A081P8I4_9BACL</name>
<dbReference type="Proteomes" id="UP000028123">
    <property type="component" value="Unassembled WGS sequence"/>
</dbReference>
<dbReference type="PROSITE" id="PS00211">
    <property type="entry name" value="ABC_TRANSPORTER_1"/>
    <property type="match status" value="1"/>
</dbReference>
<keyword evidence="11" id="KW-1185">Reference proteome</keyword>
<proteinExistence type="inferred from homology"/>
<dbReference type="InterPro" id="IPR027417">
    <property type="entry name" value="P-loop_NTPase"/>
</dbReference>
<sequence length="283" mass="31301">MKPILEALDLRYSYPGTREEALCSLTLTIPQGKKTAICGHNGSGKSTFFLHAIGIHRPASGQLKLKGAPLSYRRDDLLRLRRQVGLVFQDPEQQLILNTPYEDVSYGLRNAGLPEDEIAVRTERMLLSMGLKPLADTPIHQLSLGQKKRVALAGVLVLEPELLLLDEPTAYLDRLSERQLLEELDLAQEQGITVAMATHDMNLAYAWADWVLVMDQGACCMAGPPHEVFADEEKLRSLGLEPPMLLELWQALPAAVRKSHAPPRSVEAMKAFLQTGYMAASAL</sequence>
<feature type="domain" description="ABC transporter" evidence="9">
    <location>
        <begin position="5"/>
        <end position="241"/>
    </location>
</feature>
<dbReference type="InterPro" id="IPR015856">
    <property type="entry name" value="ABC_transpr_CbiO/EcfA_su"/>
</dbReference>
<evidence type="ECO:0000256" key="8">
    <source>
        <dbReference type="ARBA" id="ARBA00023136"/>
    </source>
</evidence>
<evidence type="ECO:0000256" key="2">
    <source>
        <dbReference type="ARBA" id="ARBA00005417"/>
    </source>
</evidence>
<gene>
    <name evidence="10" type="ORF">ET33_24215</name>
</gene>
<dbReference type="Pfam" id="PF00005">
    <property type="entry name" value="ABC_tran"/>
    <property type="match status" value="1"/>
</dbReference>
<evidence type="ECO:0000259" key="9">
    <source>
        <dbReference type="PROSITE" id="PS50893"/>
    </source>
</evidence>
<dbReference type="GO" id="GO:0043190">
    <property type="term" value="C:ATP-binding cassette (ABC) transporter complex"/>
    <property type="evidence" value="ECO:0007669"/>
    <property type="project" value="TreeGrafter"/>
</dbReference>
<evidence type="ECO:0000256" key="3">
    <source>
        <dbReference type="ARBA" id="ARBA00022448"/>
    </source>
</evidence>
<keyword evidence="3" id="KW-0813">Transport</keyword>
<dbReference type="EMBL" id="JNVM01000004">
    <property type="protein sequence ID" value="KEQ27007.1"/>
    <property type="molecule type" value="Genomic_DNA"/>
</dbReference>
<dbReference type="PANTHER" id="PTHR43553">
    <property type="entry name" value="HEAVY METAL TRANSPORTER"/>
    <property type="match status" value="1"/>
</dbReference>
<dbReference type="eggNOG" id="COG1122">
    <property type="taxonomic scope" value="Bacteria"/>
</dbReference>
<keyword evidence="7" id="KW-1278">Translocase</keyword>
<evidence type="ECO:0000256" key="7">
    <source>
        <dbReference type="ARBA" id="ARBA00022967"/>
    </source>
</evidence>
<keyword evidence="4" id="KW-1003">Cell membrane</keyword>
<dbReference type="PROSITE" id="PS50893">
    <property type="entry name" value="ABC_TRANSPORTER_2"/>
    <property type="match status" value="1"/>
</dbReference>
<protein>
    <submittedName>
        <fullName evidence="10">Cobalt ABC transporter ATP-binding protein</fullName>
    </submittedName>
</protein>
<dbReference type="InterPro" id="IPR003439">
    <property type="entry name" value="ABC_transporter-like_ATP-bd"/>
</dbReference>
<dbReference type="OrthoDB" id="9784332at2"/>
<dbReference type="PANTHER" id="PTHR43553:SF24">
    <property type="entry name" value="ENERGY-COUPLING FACTOR TRANSPORTER ATP-BINDING PROTEIN ECFA1"/>
    <property type="match status" value="1"/>
</dbReference>
<comment type="subcellular location">
    <subcellularLocation>
        <location evidence="1">Cell membrane</location>
        <topology evidence="1">Peripheral membrane protein</topology>
    </subcellularLocation>
</comment>
<dbReference type="AlphaFoldDB" id="A0A081P8I4"/>
<dbReference type="SUPFAM" id="SSF52540">
    <property type="entry name" value="P-loop containing nucleoside triphosphate hydrolases"/>
    <property type="match status" value="1"/>
</dbReference>